<protein>
    <submittedName>
        <fullName evidence="2">Uncharacterized protein</fullName>
    </submittedName>
</protein>
<comment type="caution">
    <text evidence="2">The sequence shown here is derived from an EMBL/GenBank/DDBJ whole genome shotgun (WGS) entry which is preliminary data.</text>
</comment>
<reference evidence="2 3" key="1">
    <citation type="journal article" date="2018" name="Sci. Rep.">
        <title>Genomic signatures of local adaptation to the degree of environmental predictability in rotifers.</title>
        <authorList>
            <person name="Franch-Gras L."/>
            <person name="Hahn C."/>
            <person name="Garcia-Roger E.M."/>
            <person name="Carmona M.J."/>
            <person name="Serra M."/>
            <person name="Gomez A."/>
        </authorList>
    </citation>
    <scope>NUCLEOTIDE SEQUENCE [LARGE SCALE GENOMIC DNA]</scope>
    <source>
        <strain evidence="2">HYR1</strain>
    </source>
</reference>
<dbReference type="Proteomes" id="UP000276133">
    <property type="component" value="Unassembled WGS sequence"/>
</dbReference>
<dbReference type="AlphaFoldDB" id="A0A3M7RKH7"/>
<keyword evidence="3" id="KW-1185">Reference proteome</keyword>
<feature type="compositionally biased region" description="Low complexity" evidence="1">
    <location>
        <begin position="27"/>
        <end position="39"/>
    </location>
</feature>
<evidence type="ECO:0000256" key="1">
    <source>
        <dbReference type="SAM" id="MobiDB-lite"/>
    </source>
</evidence>
<sequence>MNNLRTKSKKTSRHRIRKNVKKVKQPSETSSSSCHLSSSKLDEQLEKLREELSSEKTEREKYKVSLKKLFVEKQELMEILKKCQSERDTFRFELESLKQMHVKELRRSKAELEALTKEYCQIMSERDNVHKEIEALQEKLNKSQDKVKQLNHTNSFNNADLNSTRHSNLNATILDDLQLDTVRRQLKIVTQQRDEAHAQHTVSKLK</sequence>
<name>A0A3M7RKH7_BRAPC</name>
<proteinExistence type="predicted"/>
<gene>
    <name evidence="2" type="ORF">BpHYR1_015734</name>
</gene>
<accession>A0A3M7RKH7</accession>
<dbReference type="Gene3D" id="1.10.287.1490">
    <property type="match status" value="1"/>
</dbReference>
<evidence type="ECO:0000313" key="2">
    <source>
        <dbReference type="EMBL" id="RNA23979.1"/>
    </source>
</evidence>
<evidence type="ECO:0000313" key="3">
    <source>
        <dbReference type="Proteomes" id="UP000276133"/>
    </source>
</evidence>
<organism evidence="2 3">
    <name type="scientific">Brachionus plicatilis</name>
    <name type="common">Marine rotifer</name>
    <name type="synonym">Brachionus muelleri</name>
    <dbReference type="NCBI Taxonomy" id="10195"/>
    <lineage>
        <taxon>Eukaryota</taxon>
        <taxon>Metazoa</taxon>
        <taxon>Spiralia</taxon>
        <taxon>Gnathifera</taxon>
        <taxon>Rotifera</taxon>
        <taxon>Eurotatoria</taxon>
        <taxon>Monogononta</taxon>
        <taxon>Pseudotrocha</taxon>
        <taxon>Ploima</taxon>
        <taxon>Brachionidae</taxon>
        <taxon>Brachionus</taxon>
    </lineage>
</organism>
<feature type="region of interest" description="Disordered" evidence="1">
    <location>
        <begin position="1"/>
        <end position="47"/>
    </location>
</feature>
<dbReference type="EMBL" id="REGN01003187">
    <property type="protein sequence ID" value="RNA23979.1"/>
    <property type="molecule type" value="Genomic_DNA"/>
</dbReference>
<feature type="compositionally biased region" description="Basic residues" evidence="1">
    <location>
        <begin position="1"/>
        <end position="24"/>
    </location>
</feature>